<proteinExistence type="inferred from homology"/>
<comment type="subcellular location">
    <subcellularLocation>
        <location evidence="7">Cytoplasm</location>
    </subcellularLocation>
</comment>
<name>A0ABP9WFV5_9MICO</name>
<feature type="binding site" evidence="7">
    <location>
        <position position="136"/>
    </location>
    <ligand>
        <name>tRNA</name>
        <dbReference type="ChEBI" id="CHEBI:17843"/>
    </ligand>
</feature>
<comment type="function">
    <text evidence="7">Hydrolyzes ribosome-free peptidyl-tRNAs (with 1 or more amino acids incorporated), which drop off the ribosome during protein synthesis, or as a result of ribosome stalling.</text>
</comment>
<feature type="binding site" evidence="7">
    <location>
        <position position="37"/>
    </location>
    <ligand>
        <name>tRNA</name>
        <dbReference type="ChEBI" id="CHEBI:17843"/>
    </ligand>
</feature>
<evidence type="ECO:0000313" key="11">
    <source>
        <dbReference type="Proteomes" id="UP001426770"/>
    </source>
</evidence>
<dbReference type="Pfam" id="PF01195">
    <property type="entry name" value="Pept_tRNA_hydro"/>
    <property type="match status" value="1"/>
</dbReference>
<dbReference type="PANTHER" id="PTHR17224:SF1">
    <property type="entry name" value="PEPTIDYL-TRNA HYDROLASE"/>
    <property type="match status" value="1"/>
</dbReference>
<keyword evidence="4 7" id="KW-0694">RNA-binding</keyword>
<evidence type="ECO:0000256" key="9">
    <source>
        <dbReference type="RuleBase" id="RU004320"/>
    </source>
</evidence>
<organism evidence="10 11">
    <name type="scientific">Demequina sediminis</name>
    <dbReference type="NCBI Taxonomy" id="1930058"/>
    <lineage>
        <taxon>Bacteria</taxon>
        <taxon>Bacillati</taxon>
        <taxon>Actinomycetota</taxon>
        <taxon>Actinomycetes</taxon>
        <taxon>Micrococcales</taxon>
        <taxon>Demequinaceae</taxon>
        <taxon>Demequina</taxon>
    </lineage>
</organism>
<evidence type="ECO:0000256" key="3">
    <source>
        <dbReference type="ARBA" id="ARBA00022801"/>
    </source>
</evidence>
<dbReference type="HAMAP" id="MF_00083">
    <property type="entry name" value="Pept_tRNA_hydro_bact"/>
    <property type="match status" value="1"/>
</dbReference>
<keyword evidence="7" id="KW-0963">Cytoplasm</keyword>
<feature type="binding site" evidence="7">
    <location>
        <position position="90"/>
    </location>
    <ligand>
        <name>tRNA</name>
        <dbReference type="ChEBI" id="CHEBI:17843"/>
    </ligand>
</feature>
<dbReference type="InterPro" id="IPR036416">
    <property type="entry name" value="Pept_tRNA_hydro_sf"/>
</dbReference>
<dbReference type="PROSITE" id="PS01196">
    <property type="entry name" value="PEPT_TRNA_HYDROL_2"/>
    <property type="match status" value="1"/>
</dbReference>
<protein>
    <recommendedName>
        <fullName evidence="6 7">Peptidyl-tRNA hydrolase</fullName>
        <shortName evidence="7">Pth</shortName>
        <ecNumber evidence="1 7">3.1.1.29</ecNumber>
    </recommendedName>
</protein>
<evidence type="ECO:0000256" key="4">
    <source>
        <dbReference type="ARBA" id="ARBA00022884"/>
    </source>
</evidence>
<accession>A0ABP9WFV5</accession>
<dbReference type="InterPro" id="IPR018171">
    <property type="entry name" value="Pept_tRNA_hydro_CS"/>
</dbReference>
<dbReference type="CDD" id="cd00462">
    <property type="entry name" value="PTH"/>
    <property type="match status" value="1"/>
</dbReference>
<evidence type="ECO:0000256" key="1">
    <source>
        <dbReference type="ARBA" id="ARBA00013260"/>
    </source>
</evidence>
<feature type="site" description="Discriminates between blocked and unblocked aminoacyl-tRNA" evidence="7">
    <location>
        <position position="32"/>
    </location>
</feature>
<comment type="subunit">
    <text evidence="7">Monomer.</text>
</comment>
<gene>
    <name evidence="7 10" type="primary">pth</name>
    <name evidence="10" type="ORF">Lsed01_00536</name>
</gene>
<feature type="active site" description="Proton acceptor" evidence="7">
    <location>
        <position position="42"/>
    </location>
</feature>
<reference evidence="10 11" key="1">
    <citation type="submission" date="2024-02" db="EMBL/GenBank/DDBJ databases">
        <title>Lysinimicrobium sediminis NBRC 112286.</title>
        <authorList>
            <person name="Ichikawa N."/>
            <person name="Katano-Makiyama Y."/>
            <person name="Hidaka K."/>
        </authorList>
    </citation>
    <scope>NUCLEOTIDE SEQUENCE [LARGE SCALE GENOMIC DNA]</scope>
    <source>
        <strain evidence="10 11">NBRC 112286</strain>
    </source>
</reference>
<dbReference type="PANTHER" id="PTHR17224">
    <property type="entry name" value="PEPTIDYL-TRNA HYDROLASE"/>
    <property type="match status" value="1"/>
</dbReference>
<evidence type="ECO:0000256" key="7">
    <source>
        <dbReference type="HAMAP-Rule" id="MF_00083"/>
    </source>
</evidence>
<evidence type="ECO:0000256" key="6">
    <source>
        <dbReference type="ARBA" id="ARBA00050038"/>
    </source>
</evidence>
<dbReference type="GO" id="GO:0016787">
    <property type="term" value="F:hydrolase activity"/>
    <property type="evidence" value="ECO:0007669"/>
    <property type="project" value="UniProtKB-KW"/>
</dbReference>
<evidence type="ECO:0000256" key="5">
    <source>
        <dbReference type="ARBA" id="ARBA00038063"/>
    </source>
</evidence>
<dbReference type="EC" id="3.1.1.29" evidence="1 7"/>
<comment type="catalytic activity">
    <reaction evidence="7 8">
        <text>an N-acyl-L-alpha-aminoacyl-tRNA + H2O = an N-acyl-L-amino acid + a tRNA + H(+)</text>
        <dbReference type="Rhea" id="RHEA:54448"/>
        <dbReference type="Rhea" id="RHEA-COMP:10123"/>
        <dbReference type="Rhea" id="RHEA-COMP:13883"/>
        <dbReference type="ChEBI" id="CHEBI:15377"/>
        <dbReference type="ChEBI" id="CHEBI:15378"/>
        <dbReference type="ChEBI" id="CHEBI:59874"/>
        <dbReference type="ChEBI" id="CHEBI:78442"/>
        <dbReference type="ChEBI" id="CHEBI:138191"/>
        <dbReference type="EC" id="3.1.1.29"/>
    </reaction>
</comment>
<dbReference type="EMBL" id="BAABRR010000002">
    <property type="protein sequence ID" value="GAA5518118.1"/>
    <property type="molecule type" value="Genomic_DNA"/>
</dbReference>
<comment type="caution">
    <text evidence="10">The sequence shown here is derived from an EMBL/GenBank/DDBJ whole genome shotgun (WGS) entry which is preliminary data.</text>
</comment>
<dbReference type="Gene3D" id="3.40.50.1470">
    <property type="entry name" value="Peptidyl-tRNA hydrolase"/>
    <property type="match status" value="1"/>
</dbReference>
<dbReference type="Proteomes" id="UP001426770">
    <property type="component" value="Unassembled WGS sequence"/>
</dbReference>
<dbReference type="PROSITE" id="PS01195">
    <property type="entry name" value="PEPT_TRNA_HYDROL_1"/>
    <property type="match status" value="1"/>
</dbReference>
<keyword evidence="3 7" id="KW-0378">Hydrolase</keyword>
<comment type="function">
    <text evidence="7">Catalyzes the release of premature peptidyl moieties from peptidyl-tRNA molecules trapped in stalled 50S ribosomal subunits, and thus maintains levels of free tRNAs and 50S ribosomes.</text>
</comment>
<feature type="site" description="Stabilizes the basic form of H active site to accept a proton" evidence="7">
    <location>
        <position position="115"/>
    </location>
</feature>
<comment type="similarity">
    <text evidence="5 7 9">Belongs to the PTH family.</text>
</comment>
<dbReference type="SUPFAM" id="SSF53178">
    <property type="entry name" value="Peptidyl-tRNA hydrolase-like"/>
    <property type="match status" value="1"/>
</dbReference>
<feature type="binding site" evidence="7">
    <location>
        <position position="88"/>
    </location>
    <ligand>
        <name>tRNA</name>
        <dbReference type="ChEBI" id="CHEBI:17843"/>
    </ligand>
</feature>
<dbReference type="NCBIfam" id="TIGR00447">
    <property type="entry name" value="pth"/>
    <property type="match status" value="1"/>
</dbReference>
<keyword evidence="11" id="KW-1185">Reference proteome</keyword>
<evidence type="ECO:0000256" key="8">
    <source>
        <dbReference type="RuleBase" id="RU000673"/>
    </source>
</evidence>
<evidence type="ECO:0000313" key="10">
    <source>
        <dbReference type="EMBL" id="GAA5518118.1"/>
    </source>
</evidence>
<dbReference type="InterPro" id="IPR001328">
    <property type="entry name" value="Pept_tRNA_hydro"/>
</dbReference>
<sequence length="212" mass="22415">MFARLAHLWARRASSSVGEDIDVTDLVVGLGNPGPEYEHTRHNVGAMVADELARRGGGGLAVNKKTHTRSATVRLAGRGVVIGVPMSFMNLSGGPTSSLAKYHSVAPTEVIVVHDELDIPFGTVKIKRGGGSAGHNGLRDVTKALGTPDYVRVRVGIGRPPGRMDAATFVLKPFSAAERKELPFLVDDAADAVEEILASGVEAAQMRFHTKG</sequence>
<evidence type="ECO:0000256" key="2">
    <source>
        <dbReference type="ARBA" id="ARBA00022555"/>
    </source>
</evidence>
<keyword evidence="2 7" id="KW-0820">tRNA-binding</keyword>